<comment type="caution">
    <text evidence="1">The sequence shown here is derived from an EMBL/GenBank/DDBJ whole genome shotgun (WGS) entry which is preliminary data.</text>
</comment>
<dbReference type="RefSeq" id="WP_116723918.1">
    <property type="nucleotide sequence ID" value="NZ_QCZI01000003.1"/>
</dbReference>
<dbReference type="AlphaFoldDB" id="A0A2U1JN67"/>
<protein>
    <submittedName>
        <fullName evidence="1">DUF2490 domain-containing protein</fullName>
    </submittedName>
</protein>
<dbReference type="OrthoDB" id="1118734at2"/>
<evidence type="ECO:0000313" key="1">
    <source>
        <dbReference type="EMBL" id="PWA06445.1"/>
    </source>
</evidence>
<dbReference type="InterPro" id="IPR019619">
    <property type="entry name" value="DUF2490"/>
</dbReference>
<sequence>MIKNILLFFFLILSNFILFAQAEKNVDHQSLVWTRYYNLLELDKKWSIHSEFDNRIFIEPIAQNLFVARVQGKYKITDSVELGSGFAYFSVATQNPDVDSGFNKPEYRALQDITLKRSLGKINLNHRCQTEERFFRNFDSQGLKGGTTFALRFRYRIQGDYVLWKNVKQSLKAVLADEIMFNAGSEVIKNKFDQNRIYVALQYCINKIFAIEAGYLNSYQQRVSGVDYYNRDIFRITFYHKIKLHS</sequence>
<keyword evidence="2" id="KW-1185">Reference proteome</keyword>
<gene>
    <name evidence="1" type="ORF">DB895_03210</name>
</gene>
<proteinExistence type="predicted"/>
<accession>A0A2U1JN67</accession>
<name>A0A2U1JN67_9FLAO</name>
<evidence type="ECO:0000313" key="2">
    <source>
        <dbReference type="Proteomes" id="UP000245449"/>
    </source>
</evidence>
<dbReference type="Pfam" id="PF10677">
    <property type="entry name" value="DUF2490"/>
    <property type="match status" value="1"/>
</dbReference>
<dbReference type="Proteomes" id="UP000245449">
    <property type="component" value="Unassembled WGS sequence"/>
</dbReference>
<reference evidence="1 2" key="1">
    <citation type="submission" date="2018-04" db="EMBL/GenBank/DDBJ databases">
        <title>Flavobacterium sp. nov., isolated from glacier ice.</title>
        <authorList>
            <person name="Liu Q."/>
            <person name="Xin Y.-H."/>
        </authorList>
    </citation>
    <scope>NUCLEOTIDE SEQUENCE [LARGE SCALE GENOMIC DNA]</scope>
    <source>
        <strain evidence="1 2">RB1R5</strain>
    </source>
</reference>
<organism evidence="1 2">
    <name type="scientific">Flavobacterium psychrotolerans</name>
    <dbReference type="NCBI Taxonomy" id="2169410"/>
    <lineage>
        <taxon>Bacteria</taxon>
        <taxon>Pseudomonadati</taxon>
        <taxon>Bacteroidota</taxon>
        <taxon>Flavobacteriia</taxon>
        <taxon>Flavobacteriales</taxon>
        <taxon>Flavobacteriaceae</taxon>
        <taxon>Flavobacterium</taxon>
    </lineage>
</organism>
<dbReference type="EMBL" id="QCZI01000003">
    <property type="protein sequence ID" value="PWA06445.1"/>
    <property type="molecule type" value="Genomic_DNA"/>
</dbReference>